<organism evidence="14 15">
    <name type="scientific">Hydrocarboniphaga daqingensis</name>
    <dbReference type="NCBI Taxonomy" id="490188"/>
    <lineage>
        <taxon>Bacteria</taxon>
        <taxon>Pseudomonadati</taxon>
        <taxon>Pseudomonadota</taxon>
        <taxon>Gammaproteobacteria</taxon>
        <taxon>Nevskiales</taxon>
        <taxon>Nevskiaceae</taxon>
        <taxon>Hydrocarboniphaga</taxon>
    </lineage>
</organism>
<dbReference type="PANTHER" id="PTHR45436">
    <property type="entry name" value="SENSOR HISTIDINE KINASE YKOH"/>
    <property type="match status" value="1"/>
</dbReference>
<evidence type="ECO:0000313" key="15">
    <source>
        <dbReference type="Proteomes" id="UP000199758"/>
    </source>
</evidence>
<dbReference type="Pfam" id="PF00512">
    <property type="entry name" value="HisKA"/>
    <property type="match status" value="1"/>
</dbReference>
<evidence type="ECO:0000256" key="4">
    <source>
        <dbReference type="ARBA" id="ARBA00022553"/>
    </source>
</evidence>
<dbReference type="GO" id="GO:0005886">
    <property type="term" value="C:plasma membrane"/>
    <property type="evidence" value="ECO:0007669"/>
    <property type="project" value="TreeGrafter"/>
</dbReference>
<dbReference type="PROSITE" id="PS50109">
    <property type="entry name" value="HIS_KIN"/>
    <property type="match status" value="1"/>
</dbReference>
<keyword evidence="4" id="KW-0597">Phosphoprotein</keyword>
<dbReference type="CDD" id="cd00075">
    <property type="entry name" value="HATPase"/>
    <property type="match status" value="1"/>
</dbReference>
<evidence type="ECO:0000259" key="13">
    <source>
        <dbReference type="PROSITE" id="PS50885"/>
    </source>
</evidence>
<evidence type="ECO:0000256" key="9">
    <source>
        <dbReference type="ARBA" id="ARBA00023012"/>
    </source>
</evidence>
<keyword evidence="7 14" id="KW-0418">Kinase</keyword>
<dbReference type="Gene3D" id="6.10.340.10">
    <property type="match status" value="1"/>
</dbReference>
<proteinExistence type="predicted"/>
<dbReference type="InterPro" id="IPR050428">
    <property type="entry name" value="TCS_sensor_his_kinase"/>
</dbReference>
<dbReference type="Pfam" id="PF02518">
    <property type="entry name" value="HATPase_c"/>
    <property type="match status" value="1"/>
</dbReference>
<dbReference type="CDD" id="cd06225">
    <property type="entry name" value="HAMP"/>
    <property type="match status" value="1"/>
</dbReference>
<protein>
    <recommendedName>
        <fullName evidence="3">histidine kinase</fullName>
        <ecNumber evidence="3">2.7.13.3</ecNumber>
    </recommendedName>
</protein>
<dbReference type="Gene3D" id="1.10.287.130">
    <property type="match status" value="1"/>
</dbReference>
<dbReference type="PANTHER" id="PTHR45436:SF15">
    <property type="entry name" value="SENSOR HISTIDINE KINASE CUSS"/>
    <property type="match status" value="1"/>
</dbReference>
<evidence type="ECO:0000256" key="7">
    <source>
        <dbReference type="ARBA" id="ARBA00022777"/>
    </source>
</evidence>
<dbReference type="PRINTS" id="PR00344">
    <property type="entry name" value="BCTRLSENSOR"/>
</dbReference>
<reference evidence="14 15" key="1">
    <citation type="submission" date="2016-11" db="EMBL/GenBank/DDBJ databases">
        <authorList>
            <person name="Jaros S."/>
            <person name="Januszkiewicz K."/>
            <person name="Wedrychowicz H."/>
        </authorList>
    </citation>
    <scope>NUCLEOTIDE SEQUENCE [LARGE SCALE GENOMIC DNA]</scope>
    <source>
        <strain evidence="14 15">CGMCC 1.7049</strain>
    </source>
</reference>
<dbReference type="InterPro" id="IPR036890">
    <property type="entry name" value="HATPase_C_sf"/>
</dbReference>
<accession>A0A1M5P9K6</accession>
<evidence type="ECO:0000256" key="8">
    <source>
        <dbReference type="ARBA" id="ARBA00022989"/>
    </source>
</evidence>
<keyword evidence="6 11" id="KW-0812">Transmembrane</keyword>
<dbReference type="SMART" id="SM00304">
    <property type="entry name" value="HAMP"/>
    <property type="match status" value="1"/>
</dbReference>
<evidence type="ECO:0000256" key="11">
    <source>
        <dbReference type="SAM" id="Phobius"/>
    </source>
</evidence>
<dbReference type="AlphaFoldDB" id="A0A1M5P9K6"/>
<feature type="domain" description="Histidine kinase" evidence="12">
    <location>
        <begin position="227"/>
        <end position="437"/>
    </location>
</feature>
<dbReference type="PROSITE" id="PS50885">
    <property type="entry name" value="HAMP"/>
    <property type="match status" value="1"/>
</dbReference>
<keyword evidence="9" id="KW-0902">Two-component regulatory system</keyword>
<dbReference type="InterPro" id="IPR005467">
    <property type="entry name" value="His_kinase_dom"/>
</dbReference>
<dbReference type="InterPro" id="IPR036097">
    <property type="entry name" value="HisK_dim/P_sf"/>
</dbReference>
<dbReference type="InterPro" id="IPR003660">
    <property type="entry name" value="HAMP_dom"/>
</dbReference>
<dbReference type="Pfam" id="PF00672">
    <property type="entry name" value="HAMP"/>
    <property type="match status" value="1"/>
</dbReference>
<dbReference type="SUPFAM" id="SSF158472">
    <property type="entry name" value="HAMP domain-like"/>
    <property type="match status" value="1"/>
</dbReference>
<dbReference type="SMART" id="SM00387">
    <property type="entry name" value="HATPase_c"/>
    <property type="match status" value="1"/>
</dbReference>
<evidence type="ECO:0000256" key="1">
    <source>
        <dbReference type="ARBA" id="ARBA00000085"/>
    </source>
</evidence>
<dbReference type="GO" id="GO:0000155">
    <property type="term" value="F:phosphorelay sensor kinase activity"/>
    <property type="evidence" value="ECO:0007669"/>
    <property type="project" value="InterPro"/>
</dbReference>
<feature type="transmembrane region" description="Helical" evidence="11">
    <location>
        <begin position="142"/>
        <end position="163"/>
    </location>
</feature>
<evidence type="ECO:0000256" key="3">
    <source>
        <dbReference type="ARBA" id="ARBA00012438"/>
    </source>
</evidence>
<gene>
    <name evidence="14" type="ORF">SAMN04488068_2102</name>
</gene>
<dbReference type="SMART" id="SM00388">
    <property type="entry name" value="HisKA"/>
    <property type="match status" value="1"/>
</dbReference>
<sequence>MSRLYLRLLLWFVVANIVTLLVSVYLTQRIARHAMGDDPDWSEYAQQANTAYIAGGTAALDQWLRAHDRRGIEMTLMEGRRNLSSQRLPIGRLLPQMLESESVEFRPRPGLRFIGQRAIGSDGVPRHLVVVRHPGTPPRPELLLVVQIALSILVIAVVGWWLALSIARPIAAVREAARRFANGDLAARVPAHHSGSRDEVGDLARDFDRMAARIETLVTTERGVLQDVSHELRSPLARLHLLLDMARRSGGDQAATHFDRAEHEIGRLDELIGQALALSRLESGLPGEERQPVELLDLVRERVADWQLQATERGVRLDLLTTTSVVVPGSAMLIGRAVDNLLSNAIKFSDRGGCISVEWTVDAVQTTLRVRDQGPGVPEADLPRLFRPFFRGGNAARADGHGLGLAIVQRVATAHGGRVDAVNIPGGGLEVSLQLPR</sequence>
<dbReference type="RefSeq" id="WP_072897232.1">
    <property type="nucleotide sequence ID" value="NZ_FQWZ01000004.1"/>
</dbReference>
<dbReference type="InterPro" id="IPR003661">
    <property type="entry name" value="HisK_dim/P_dom"/>
</dbReference>
<keyword evidence="10 11" id="KW-0472">Membrane</keyword>
<dbReference type="InterPro" id="IPR003594">
    <property type="entry name" value="HATPase_dom"/>
</dbReference>
<keyword evidence="5" id="KW-0808">Transferase</keyword>
<evidence type="ECO:0000256" key="10">
    <source>
        <dbReference type="ARBA" id="ARBA00023136"/>
    </source>
</evidence>
<comment type="subcellular location">
    <subcellularLocation>
        <location evidence="2">Membrane</location>
        <topology evidence="2">Multi-pass membrane protein</topology>
    </subcellularLocation>
</comment>
<comment type="catalytic activity">
    <reaction evidence="1">
        <text>ATP + protein L-histidine = ADP + protein N-phospho-L-histidine.</text>
        <dbReference type="EC" id="2.7.13.3"/>
    </reaction>
</comment>
<evidence type="ECO:0000259" key="12">
    <source>
        <dbReference type="PROSITE" id="PS50109"/>
    </source>
</evidence>
<dbReference type="SUPFAM" id="SSF47384">
    <property type="entry name" value="Homodimeric domain of signal transducing histidine kinase"/>
    <property type="match status" value="1"/>
</dbReference>
<dbReference type="STRING" id="490188.SAMN04488068_2102"/>
<dbReference type="OrthoDB" id="9804645at2"/>
<feature type="domain" description="HAMP" evidence="13">
    <location>
        <begin position="164"/>
        <end position="219"/>
    </location>
</feature>
<feature type="transmembrane region" description="Helical" evidence="11">
    <location>
        <begin position="6"/>
        <end position="26"/>
    </location>
</feature>
<dbReference type="Proteomes" id="UP000199758">
    <property type="component" value="Unassembled WGS sequence"/>
</dbReference>
<name>A0A1M5P9K6_9GAMM</name>
<dbReference type="SUPFAM" id="SSF55874">
    <property type="entry name" value="ATPase domain of HSP90 chaperone/DNA topoisomerase II/histidine kinase"/>
    <property type="match status" value="1"/>
</dbReference>
<evidence type="ECO:0000256" key="6">
    <source>
        <dbReference type="ARBA" id="ARBA00022692"/>
    </source>
</evidence>
<keyword evidence="8 11" id="KW-1133">Transmembrane helix</keyword>
<dbReference type="EC" id="2.7.13.3" evidence="3"/>
<evidence type="ECO:0000256" key="5">
    <source>
        <dbReference type="ARBA" id="ARBA00022679"/>
    </source>
</evidence>
<evidence type="ECO:0000256" key="2">
    <source>
        <dbReference type="ARBA" id="ARBA00004141"/>
    </source>
</evidence>
<dbReference type="InterPro" id="IPR004358">
    <property type="entry name" value="Sig_transdc_His_kin-like_C"/>
</dbReference>
<keyword evidence="15" id="KW-1185">Reference proteome</keyword>
<evidence type="ECO:0000313" key="14">
    <source>
        <dbReference type="EMBL" id="SHG98377.1"/>
    </source>
</evidence>
<dbReference type="EMBL" id="FQWZ01000004">
    <property type="protein sequence ID" value="SHG98377.1"/>
    <property type="molecule type" value="Genomic_DNA"/>
</dbReference>
<dbReference type="Gene3D" id="3.30.565.10">
    <property type="entry name" value="Histidine kinase-like ATPase, C-terminal domain"/>
    <property type="match status" value="1"/>
</dbReference>
<dbReference type="CDD" id="cd00082">
    <property type="entry name" value="HisKA"/>
    <property type="match status" value="1"/>
</dbReference>